<feature type="region of interest" description="Disordered" evidence="1">
    <location>
        <begin position="418"/>
        <end position="443"/>
    </location>
</feature>
<dbReference type="AlphaFoldDB" id="A0A9P4GHN2"/>
<feature type="region of interest" description="Disordered" evidence="1">
    <location>
        <begin position="164"/>
        <end position="193"/>
    </location>
</feature>
<dbReference type="RefSeq" id="XP_040788896.1">
    <property type="nucleotide sequence ID" value="XM_040931921.1"/>
</dbReference>
<evidence type="ECO:0000256" key="1">
    <source>
        <dbReference type="SAM" id="MobiDB-lite"/>
    </source>
</evidence>
<evidence type="ECO:0000313" key="3">
    <source>
        <dbReference type="Proteomes" id="UP000800039"/>
    </source>
</evidence>
<gene>
    <name evidence="2" type="ORF">K460DRAFT_356024</name>
</gene>
<dbReference type="OrthoDB" id="3687536at2759"/>
<comment type="caution">
    <text evidence="2">The sequence shown here is derived from an EMBL/GenBank/DDBJ whole genome shotgun (WGS) entry which is preliminary data.</text>
</comment>
<feature type="compositionally biased region" description="Low complexity" evidence="1">
    <location>
        <begin position="33"/>
        <end position="47"/>
    </location>
</feature>
<protein>
    <submittedName>
        <fullName evidence="2">Uncharacterized protein</fullName>
    </submittedName>
</protein>
<feature type="region of interest" description="Disordered" evidence="1">
    <location>
        <begin position="1"/>
        <end position="117"/>
    </location>
</feature>
<organism evidence="2 3">
    <name type="scientific">Cucurbitaria berberidis CBS 394.84</name>
    <dbReference type="NCBI Taxonomy" id="1168544"/>
    <lineage>
        <taxon>Eukaryota</taxon>
        <taxon>Fungi</taxon>
        <taxon>Dikarya</taxon>
        <taxon>Ascomycota</taxon>
        <taxon>Pezizomycotina</taxon>
        <taxon>Dothideomycetes</taxon>
        <taxon>Pleosporomycetidae</taxon>
        <taxon>Pleosporales</taxon>
        <taxon>Pleosporineae</taxon>
        <taxon>Cucurbitariaceae</taxon>
        <taxon>Cucurbitaria</taxon>
    </lineage>
</organism>
<proteinExistence type="predicted"/>
<feature type="compositionally biased region" description="Basic and acidic residues" evidence="1">
    <location>
        <begin position="9"/>
        <end position="18"/>
    </location>
</feature>
<reference evidence="2" key="1">
    <citation type="submission" date="2020-01" db="EMBL/GenBank/DDBJ databases">
        <authorList>
            <consortium name="DOE Joint Genome Institute"/>
            <person name="Haridas S."/>
            <person name="Albert R."/>
            <person name="Binder M."/>
            <person name="Bloem J."/>
            <person name="Labutti K."/>
            <person name="Salamov A."/>
            <person name="Andreopoulos B."/>
            <person name="Baker S.E."/>
            <person name="Barry K."/>
            <person name="Bills G."/>
            <person name="Bluhm B.H."/>
            <person name="Cannon C."/>
            <person name="Castanera R."/>
            <person name="Culley D.E."/>
            <person name="Daum C."/>
            <person name="Ezra D."/>
            <person name="Gonzalez J.B."/>
            <person name="Henrissat B."/>
            <person name="Kuo A."/>
            <person name="Liang C."/>
            <person name="Lipzen A."/>
            <person name="Lutzoni F."/>
            <person name="Magnuson J."/>
            <person name="Mondo S."/>
            <person name="Nolan M."/>
            <person name="Ohm R."/>
            <person name="Pangilinan J."/>
            <person name="Park H.-J."/>
            <person name="Ramirez L."/>
            <person name="Alfaro M."/>
            <person name="Sun H."/>
            <person name="Tritt A."/>
            <person name="Yoshinaga Y."/>
            <person name="Zwiers L.-H."/>
            <person name="Turgeon B.G."/>
            <person name="Goodwin S.B."/>
            <person name="Spatafora J.W."/>
            <person name="Crous P.W."/>
            <person name="Grigoriev I.V."/>
        </authorList>
    </citation>
    <scope>NUCLEOTIDE SEQUENCE</scope>
    <source>
        <strain evidence="2">CBS 394.84</strain>
    </source>
</reference>
<dbReference type="EMBL" id="ML976616">
    <property type="protein sequence ID" value="KAF1846333.1"/>
    <property type="molecule type" value="Genomic_DNA"/>
</dbReference>
<accession>A0A9P4GHN2</accession>
<feature type="compositionally biased region" description="Polar residues" evidence="1">
    <location>
        <begin position="98"/>
        <end position="107"/>
    </location>
</feature>
<sequence>MSGYYPFPQERRQMERRQTTRAPPSRMADFDLSPTSTSTDNHNSSNSYGSTIHRIEQTFRGQPPLNFGPWNDPLSTPELRAHQQSQMEFHQTPAGDSFQEQQRTAPPTSGFAERLFPSQDDSLFFSQAYPAPHNQLGGNTSTHSRSEFLDWADNALQTDSGFSQQAPLANLPPVPHHRGSRVPQLSHTSHPGARGSIPNATRFPHSAAFLQDQELTPDAQWPLRFAPDGTSNTQAEWSGEEDRFDFFVNPNALNDDHQGAGSFHEATPNPATPLVATPSNTAYTRPVLAPGARKIAIPRARARIAVDSGSRAGSSAPSQDLDAVVGAVKKRGSKSCKDSDKVPEQAPSLRPSGLYFSSLQHARQEVKGLRWDPRPDETLPTSQEEREAVVQELFDAMQDMSVFEDKKSSSVLKKRWLGEATPTDDKEGSKSDEEDESADVDDPATTQYIARDDVYKPWVKEKICWEIVETAERIYVEGTDFVSILDPATLRECEKWRHLTFRKRIDTLVKVCRKFKSRVDKMLRGGVIEEYVLCPGMLLRNSEMNRHHNDVRKDDITAGRQRAGRPSKAVATAAAGKRKLKDSDDDEPAVVKRVRFKRD</sequence>
<feature type="compositionally biased region" description="Acidic residues" evidence="1">
    <location>
        <begin position="432"/>
        <end position="442"/>
    </location>
</feature>
<feature type="region of interest" description="Disordered" evidence="1">
    <location>
        <begin position="332"/>
        <end position="352"/>
    </location>
</feature>
<evidence type="ECO:0000313" key="2">
    <source>
        <dbReference type="EMBL" id="KAF1846333.1"/>
    </source>
</evidence>
<dbReference type="GeneID" id="63849173"/>
<keyword evidence="3" id="KW-1185">Reference proteome</keyword>
<name>A0A9P4GHN2_9PLEO</name>
<dbReference type="Proteomes" id="UP000800039">
    <property type="component" value="Unassembled WGS sequence"/>
</dbReference>
<feature type="region of interest" description="Disordered" evidence="1">
    <location>
        <begin position="549"/>
        <end position="586"/>
    </location>
</feature>